<sequence length="273" mass="29677">MERTILADAGTLRLTPPKAFGFVEELGGLPIALSEFHLSSHFFPLAVRFRGDRPELCVIVAPGYLKKPLVAPNGEWLGGYRPLTLRAQPFELSEGGTGDAMRDVLLPRSSPLLGGEGAPLLENGAPSPMMQKLHEMLVGVRQSARQMVPVLDRLFMAELMVPLLAGSRAEAADPFFVVDRDRFSALSGRGLRAMARVDFHAVEIAVACIFSQRLLKPERMAQRSNAAAAERPSEANPADYTPFLAGLSDLPAVLDEGELFSFDDLDSLHLSVE</sequence>
<dbReference type="RefSeq" id="WP_319844129.1">
    <property type="nucleotide sequence ID" value="NZ_JAXAFJ010000003.1"/>
</dbReference>
<organism evidence="1 2">
    <name type="scientific">Terrihabitans rhizophilus</name>
    <dbReference type="NCBI Taxonomy" id="3092662"/>
    <lineage>
        <taxon>Bacteria</taxon>
        <taxon>Pseudomonadati</taxon>
        <taxon>Pseudomonadota</taxon>
        <taxon>Alphaproteobacteria</taxon>
        <taxon>Hyphomicrobiales</taxon>
        <taxon>Terrihabitans</taxon>
    </lineage>
</organism>
<dbReference type="EMBL" id="JAXAFJ010000003">
    <property type="protein sequence ID" value="MDX6805768.1"/>
    <property type="molecule type" value="Genomic_DNA"/>
</dbReference>
<evidence type="ECO:0000313" key="2">
    <source>
        <dbReference type="Proteomes" id="UP001274321"/>
    </source>
</evidence>
<dbReference type="Pfam" id="PF07277">
    <property type="entry name" value="SapC"/>
    <property type="match status" value="1"/>
</dbReference>
<proteinExistence type="predicted"/>
<protein>
    <submittedName>
        <fullName evidence="1">SapC family protein</fullName>
    </submittedName>
</protein>
<name>A0ABU4RNH8_9HYPH</name>
<dbReference type="InterPro" id="IPR010836">
    <property type="entry name" value="SapC"/>
</dbReference>
<gene>
    <name evidence="1" type="ORF">SCD90_06810</name>
</gene>
<dbReference type="Proteomes" id="UP001274321">
    <property type="component" value="Unassembled WGS sequence"/>
</dbReference>
<evidence type="ECO:0000313" key="1">
    <source>
        <dbReference type="EMBL" id="MDX6805768.1"/>
    </source>
</evidence>
<reference evidence="1 2" key="1">
    <citation type="submission" date="2023-11" db="EMBL/GenBank/DDBJ databases">
        <authorList>
            <person name="Bao R."/>
        </authorList>
    </citation>
    <scope>NUCLEOTIDE SEQUENCE [LARGE SCALE GENOMIC DNA]</scope>
    <source>
        <strain evidence="1 2">PJ23</strain>
    </source>
</reference>
<accession>A0ABU4RNH8</accession>
<keyword evidence="2" id="KW-1185">Reference proteome</keyword>
<comment type="caution">
    <text evidence="1">The sequence shown here is derived from an EMBL/GenBank/DDBJ whole genome shotgun (WGS) entry which is preliminary data.</text>
</comment>